<feature type="active site" evidence="1">
    <location>
        <position position="216"/>
    </location>
</feature>
<evidence type="ECO:0000256" key="1">
    <source>
        <dbReference type="PROSITE-ProRule" id="PRU00276"/>
    </source>
</evidence>
<dbReference type="PROSITE" id="PS50215">
    <property type="entry name" value="ADAM_MEPRO"/>
    <property type="match status" value="1"/>
</dbReference>
<dbReference type="PANTHER" id="PTHR11905:SF250">
    <property type="entry name" value="PEPTIDASE M12B DOMAIN-CONTAINING PROTEIN"/>
    <property type="match status" value="1"/>
</dbReference>
<evidence type="ECO:0000313" key="5">
    <source>
        <dbReference type="EMBL" id="EPB80863.1"/>
    </source>
</evidence>
<organism evidence="5 6">
    <name type="scientific">Ancylostoma ceylanicum</name>
    <dbReference type="NCBI Taxonomy" id="53326"/>
    <lineage>
        <taxon>Eukaryota</taxon>
        <taxon>Metazoa</taxon>
        <taxon>Ecdysozoa</taxon>
        <taxon>Nematoda</taxon>
        <taxon>Chromadorea</taxon>
        <taxon>Rhabditida</taxon>
        <taxon>Rhabditina</taxon>
        <taxon>Rhabditomorpha</taxon>
        <taxon>Strongyloidea</taxon>
        <taxon>Ancylostomatidae</taxon>
        <taxon>Ancylostomatinae</taxon>
        <taxon>Ancylostoma</taxon>
    </lineage>
</organism>
<feature type="region of interest" description="Disordered" evidence="2">
    <location>
        <begin position="457"/>
        <end position="482"/>
    </location>
</feature>
<evidence type="ECO:0000259" key="4">
    <source>
        <dbReference type="PROSITE" id="PS50215"/>
    </source>
</evidence>
<feature type="compositionally biased region" description="Polar residues" evidence="2">
    <location>
        <begin position="402"/>
        <end position="421"/>
    </location>
</feature>
<dbReference type="MEROPS" id="M12.A50"/>
<protein>
    <recommendedName>
        <fullName evidence="4">Peptidase M12B domain-containing protein</fullName>
    </recommendedName>
</protein>
<keyword evidence="3" id="KW-1133">Transmembrane helix</keyword>
<keyword evidence="3" id="KW-0472">Membrane</keyword>
<evidence type="ECO:0000313" key="6">
    <source>
        <dbReference type="Proteomes" id="UP000054495"/>
    </source>
</evidence>
<evidence type="ECO:0000256" key="2">
    <source>
        <dbReference type="SAM" id="MobiDB-lite"/>
    </source>
</evidence>
<feature type="compositionally biased region" description="Polar residues" evidence="2">
    <location>
        <begin position="469"/>
        <end position="478"/>
    </location>
</feature>
<feature type="domain" description="Peptidase M12B" evidence="4">
    <location>
        <begin position="93"/>
        <end position="266"/>
    </location>
</feature>
<gene>
    <name evidence="5" type="ORF">ANCCEY_00065</name>
</gene>
<dbReference type="InterPro" id="IPR001590">
    <property type="entry name" value="Peptidase_M12B"/>
</dbReference>
<name>A0A0D6MAV4_9BILA</name>
<feature type="transmembrane region" description="Helical" evidence="3">
    <location>
        <begin position="336"/>
        <end position="359"/>
    </location>
</feature>
<dbReference type="AlphaFoldDB" id="A0A0D6MAV4"/>
<feature type="binding site" evidence="1">
    <location>
        <position position="225"/>
    </location>
    <ligand>
        <name>Zn(2+)</name>
        <dbReference type="ChEBI" id="CHEBI:29105"/>
        <note>catalytic</note>
    </ligand>
</feature>
<accession>A0A0D6MAV4</accession>
<feature type="binding site" evidence="1">
    <location>
        <position position="215"/>
    </location>
    <ligand>
        <name>Zn(2+)</name>
        <dbReference type="ChEBI" id="CHEBI:29105"/>
        <note>catalytic</note>
    </ligand>
</feature>
<dbReference type="GO" id="GO:0006508">
    <property type="term" value="P:proteolysis"/>
    <property type="evidence" value="ECO:0007669"/>
    <property type="project" value="InterPro"/>
</dbReference>
<dbReference type="SUPFAM" id="SSF55486">
    <property type="entry name" value="Metalloproteases ('zincins'), catalytic domain"/>
    <property type="match status" value="1"/>
</dbReference>
<keyword evidence="1" id="KW-0479">Metal-binding</keyword>
<evidence type="ECO:0000256" key="3">
    <source>
        <dbReference type="SAM" id="Phobius"/>
    </source>
</evidence>
<feature type="binding site" evidence="1">
    <location>
        <position position="219"/>
    </location>
    <ligand>
        <name>Zn(2+)</name>
        <dbReference type="ChEBI" id="CHEBI:29105"/>
        <note>catalytic</note>
    </ligand>
</feature>
<dbReference type="InterPro" id="IPR036436">
    <property type="entry name" value="Disintegrin_dom_sf"/>
</dbReference>
<dbReference type="GO" id="GO:0046872">
    <property type="term" value="F:metal ion binding"/>
    <property type="evidence" value="ECO:0007669"/>
    <property type="project" value="UniProtKB-KW"/>
</dbReference>
<dbReference type="GO" id="GO:0004222">
    <property type="term" value="F:metalloendopeptidase activity"/>
    <property type="evidence" value="ECO:0007669"/>
    <property type="project" value="InterPro"/>
</dbReference>
<keyword evidence="6" id="KW-1185">Reference proteome</keyword>
<keyword evidence="1" id="KW-0862">Zinc</keyword>
<feature type="region of interest" description="Disordered" evidence="2">
    <location>
        <begin position="389"/>
        <end position="436"/>
    </location>
</feature>
<dbReference type="Proteomes" id="UP000054495">
    <property type="component" value="Unassembled WGS sequence"/>
</dbReference>
<sequence>MPRRRKTWSIKLILWGSGPEQASRAHFLQARTNRCTNVTAAIVRFVFLLCNYEPITALWTRHSFLSRLKRAPAVWGDAAPDYSIATFGSAPYRYLYTLLFVDDKITGYYEYDMVRVKTNILKVVEEANTYFNQLRLGIVVVDVMQTMRSNLSLYGFQEYRRQRLHKLPPHDFAALISFRYAGGLAFVGGLCSDKAVMLCGFYPSSPSAMGSIFFHEVAHLVGVPHRPANYSLYVSNCACKRSTSNPNGCLRIPGFDHDCTAQQFVNVMYQKKCIRTKPIETISEPICGNGVTEQEEQCDCGLPAQCDRWNCRPETCTYRVHPSILDSVKDFDLVRFIRWASGVAFVTLVSVALTLIVLYKESMLNCFKIHKQRRESTFRHARIRALSASPYQSRKQHGYGVTLNNGPSPSTGAPRSSTLQRPKQPPPPPPLKASIAVDPGTSYARQVSNRDDLSWKFEDFDSDDDDTNSQKMNLSSYPGQPGVPTCPSYPSFAPINRVTTSSCGSQTYMMRVLIPEKV</sequence>
<dbReference type="PANTHER" id="PTHR11905">
    <property type="entry name" value="ADAM A DISINTEGRIN AND METALLOPROTEASE DOMAIN"/>
    <property type="match status" value="1"/>
</dbReference>
<dbReference type="Gene3D" id="4.10.70.10">
    <property type="entry name" value="Disintegrin domain"/>
    <property type="match status" value="1"/>
</dbReference>
<dbReference type="EMBL" id="KE124775">
    <property type="protein sequence ID" value="EPB80863.1"/>
    <property type="molecule type" value="Genomic_DNA"/>
</dbReference>
<reference evidence="5 6" key="1">
    <citation type="submission" date="2013-05" db="EMBL/GenBank/DDBJ databases">
        <title>Draft genome of the parasitic nematode Anyclostoma ceylanicum.</title>
        <authorList>
            <person name="Mitreva M."/>
        </authorList>
    </citation>
    <scope>NUCLEOTIDE SEQUENCE [LARGE SCALE GENOMIC DNA]</scope>
</reference>
<keyword evidence="3" id="KW-0812">Transmembrane</keyword>
<dbReference type="Gene3D" id="3.40.390.10">
    <property type="entry name" value="Collagenase (Catalytic Domain)"/>
    <property type="match status" value="1"/>
</dbReference>
<comment type="caution">
    <text evidence="1">Lacks conserved residue(s) required for the propagation of feature annotation.</text>
</comment>
<proteinExistence type="predicted"/>
<dbReference type="Pfam" id="PF01421">
    <property type="entry name" value="Reprolysin"/>
    <property type="match status" value="1"/>
</dbReference>
<dbReference type="InterPro" id="IPR024079">
    <property type="entry name" value="MetalloPept_cat_dom_sf"/>
</dbReference>